<feature type="domain" description="ABC transporter" evidence="6">
    <location>
        <begin position="2"/>
        <end position="224"/>
    </location>
</feature>
<evidence type="ECO:0000256" key="4">
    <source>
        <dbReference type="ARBA" id="ARBA00022840"/>
    </source>
</evidence>
<dbReference type="OrthoDB" id="9778870at2"/>
<dbReference type="AlphaFoldDB" id="A0A857GM78"/>
<dbReference type="PANTHER" id="PTHR46743">
    <property type="entry name" value="TEICHOIC ACIDS EXPORT ATP-BINDING PROTEIN TAGH"/>
    <property type="match status" value="1"/>
</dbReference>
<dbReference type="CDD" id="cd03220">
    <property type="entry name" value="ABC_KpsT_Wzt"/>
    <property type="match status" value="1"/>
</dbReference>
<dbReference type="InterPro" id="IPR027417">
    <property type="entry name" value="P-loop_NTPase"/>
</dbReference>
<dbReference type="PROSITE" id="PS00211">
    <property type="entry name" value="ABC_TRANSPORTER_1"/>
    <property type="match status" value="1"/>
</dbReference>
<keyword evidence="4 7" id="KW-0067">ATP-binding</keyword>
<evidence type="ECO:0000259" key="6">
    <source>
        <dbReference type="PROSITE" id="PS50893"/>
    </source>
</evidence>
<dbReference type="InterPro" id="IPR015860">
    <property type="entry name" value="ABC_transpr_TagH-like"/>
</dbReference>
<comment type="similarity">
    <text evidence="1">Belongs to the ABC transporter superfamily.</text>
</comment>
<dbReference type="InterPro" id="IPR003439">
    <property type="entry name" value="ABC_transporter-like_ATP-bd"/>
</dbReference>
<gene>
    <name evidence="7" type="ORF">CTT34_12200</name>
</gene>
<dbReference type="PROSITE" id="PS50893">
    <property type="entry name" value="ABC_TRANSPORTER_2"/>
    <property type="match status" value="1"/>
</dbReference>
<feature type="coiled-coil region" evidence="5">
    <location>
        <begin position="244"/>
        <end position="305"/>
    </location>
</feature>
<dbReference type="Proteomes" id="UP000463949">
    <property type="component" value="Chromosome"/>
</dbReference>
<proteinExistence type="inferred from homology"/>
<evidence type="ECO:0000313" key="7">
    <source>
        <dbReference type="EMBL" id="QHD50393.1"/>
    </source>
</evidence>
<keyword evidence="3" id="KW-0547">Nucleotide-binding</keyword>
<evidence type="ECO:0000256" key="1">
    <source>
        <dbReference type="ARBA" id="ARBA00005417"/>
    </source>
</evidence>
<protein>
    <submittedName>
        <fullName evidence="7">Polysaccharide/polyol phosphate ABC transporter ATP-binding protein</fullName>
    </submittedName>
</protein>
<evidence type="ECO:0000313" key="8">
    <source>
        <dbReference type="Proteomes" id="UP000463949"/>
    </source>
</evidence>
<dbReference type="KEGG" id="hmd:CTT34_12200"/>
<evidence type="ECO:0000256" key="2">
    <source>
        <dbReference type="ARBA" id="ARBA00022448"/>
    </source>
</evidence>
<sequence>MIEIRNLYKRYHNHHGSDWVLKDINLTIPTGVSVGLIGANGAGKSTLLRLIAGMDSPERGEVIRHSRVSWPVGLAGGMQNNMTGRQNAKFVARVQGSNTKDVKRVIQFVEEFAEIGEAFDEPVRTYSSGMRSRVSFGLSLAFDFDVYISDEATAVGDKAFKDKAKALFQSKVGKASLIMVSHSEGILKDLCQAGLYLKEGQAYWYDDIKEAVRAYHSDIQAGKAPVPKANADNPRRFDHLPGTIPEAEKHLNDVKRKLAEAQKSLEVAKTQKLLPLYQKYIADDIPKREQQIKNAQLHLEALKKEQGALTSAND</sequence>
<dbReference type="PANTHER" id="PTHR46743:SF2">
    <property type="entry name" value="TEICHOIC ACIDS EXPORT ATP-BINDING PROTEIN TAGH"/>
    <property type="match status" value="1"/>
</dbReference>
<dbReference type="InterPro" id="IPR050683">
    <property type="entry name" value="Bact_Polysacc_Export_ATP-bd"/>
</dbReference>
<dbReference type="GO" id="GO:0016020">
    <property type="term" value="C:membrane"/>
    <property type="evidence" value="ECO:0007669"/>
    <property type="project" value="InterPro"/>
</dbReference>
<dbReference type="GO" id="GO:0005524">
    <property type="term" value="F:ATP binding"/>
    <property type="evidence" value="ECO:0007669"/>
    <property type="project" value="UniProtKB-KW"/>
</dbReference>
<dbReference type="EMBL" id="CP024621">
    <property type="protein sequence ID" value="QHD50393.1"/>
    <property type="molecule type" value="Genomic_DNA"/>
</dbReference>
<dbReference type="GO" id="GO:0140359">
    <property type="term" value="F:ABC-type transporter activity"/>
    <property type="evidence" value="ECO:0007669"/>
    <property type="project" value="InterPro"/>
</dbReference>
<organism evidence="7 8">
    <name type="scientific">Vreelandella aquamarina</name>
    <dbReference type="NCBI Taxonomy" id="77097"/>
    <lineage>
        <taxon>Bacteria</taxon>
        <taxon>Pseudomonadati</taxon>
        <taxon>Pseudomonadota</taxon>
        <taxon>Gammaproteobacteria</taxon>
        <taxon>Oceanospirillales</taxon>
        <taxon>Halomonadaceae</taxon>
        <taxon>Vreelandella</taxon>
    </lineage>
</organism>
<name>A0A857GM78_9GAMM</name>
<accession>A0A857GM78</accession>
<reference evidence="7 8" key="1">
    <citation type="submission" date="2017-10" db="EMBL/GenBank/DDBJ databases">
        <title>Coral associated bacteria.</title>
        <authorList>
            <person name="Wang X."/>
        </authorList>
    </citation>
    <scope>NUCLEOTIDE SEQUENCE [LARGE SCALE GENOMIC DNA]</scope>
    <source>
        <strain evidence="7 8">SCSIO 43005</strain>
    </source>
</reference>
<keyword evidence="2" id="KW-0813">Transport</keyword>
<dbReference type="InterPro" id="IPR003593">
    <property type="entry name" value="AAA+_ATPase"/>
</dbReference>
<evidence type="ECO:0000256" key="3">
    <source>
        <dbReference type="ARBA" id="ARBA00022741"/>
    </source>
</evidence>
<dbReference type="SUPFAM" id="SSF52540">
    <property type="entry name" value="P-loop containing nucleoside triphosphate hydrolases"/>
    <property type="match status" value="1"/>
</dbReference>
<dbReference type="Pfam" id="PF00005">
    <property type="entry name" value="ABC_tran"/>
    <property type="match status" value="1"/>
</dbReference>
<dbReference type="GO" id="GO:0016887">
    <property type="term" value="F:ATP hydrolysis activity"/>
    <property type="evidence" value="ECO:0007669"/>
    <property type="project" value="InterPro"/>
</dbReference>
<dbReference type="RefSeq" id="WP_159342674.1">
    <property type="nucleotide sequence ID" value="NZ_CP024621.1"/>
</dbReference>
<keyword evidence="5" id="KW-0175">Coiled coil</keyword>
<dbReference type="SMART" id="SM00382">
    <property type="entry name" value="AAA"/>
    <property type="match status" value="1"/>
</dbReference>
<dbReference type="InterPro" id="IPR017871">
    <property type="entry name" value="ABC_transporter-like_CS"/>
</dbReference>
<evidence type="ECO:0000256" key="5">
    <source>
        <dbReference type="SAM" id="Coils"/>
    </source>
</evidence>
<dbReference type="Gene3D" id="3.40.50.300">
    <property type="entry name" value="P-loop containing nucleotide triphosphate hydrolases"/>
    <property type="match status" value="1"/>
</dbReference>